<dbReference type="PROSITE" id="PS50198">
    <property type="entry name" value="PPIC_PPIASE_2"/>
    <property type="match status" value="1"/>
</dbReference>
<dbReference type="Gene3D" id="3.10.50.40">
    <property type="match status" value="1"/>
</dbReference>
<dbReference type="GO" id="GO:0005886">
    <property type="term" value="C:plasma membrane"/>
    <property type="evidence" value="ECO:0007669"/>
    <property type="project" value="UniProtKB-SubCell"/>
</dbReference>
<keyword evidence="7" id="KW-0143">Chaperone</keyword>
<keyword evidence="5" id="KW-1133">Transmembrane helix</keyword>
<evidence type="ECO:0000313" key="13">
    <source>
        <dbReference type="EMBL" id="GGI17320.1"/>
    </source>
</evidence>
<dbReference type="InterPro" id="IPR027304">
    <property type="entry name" value="Trigger_fact/SurA_dom_sf"/>
</dbReference>
<gene>
    <name evidence="13" type="ORF">GCM10008066_08390</name>
</gene>
<keyword evidence="3" id="KW-0997">Cell inner membrane</keyword>
<dbReference type="RefSeq" id="WP_188380011.1">
    <property type="nucleotide sequence ID" value="NZ_BMDI01000001.1"/>
</dbReference>
<dbReference type="AlphaFoldDB" id="A0A8J3AP27"/>
<evidence type="ECO:0000256" key="8">
    <source>
        <dbReference type="ARBA" id="ARBA00038408"/>
    </source>
</evidence>
<comment type="similarity">
    <text evidence="8">Belongs to the PpiD chaperone family.</text>
</comment>
<dbReference type="SUPFAM" id="SSF109998">
    <property type="entry name" value="Triger factor/SurA peptide-binding domain-like"/>
    <property type="match status" value="1"/>
</dbReference>
<dbReference type="Pfam" id="PF13624">
    <property type="entry name" value="SurA_N_3"/>
    <property type="match status" value="1"/>
</dbReference>
<evidence type="ECO:0000256" key="10">
    <source>
        <dbReference type="ARBA" id="ARBA00042775"/>
    </source>
</evidence>
<dbReference type="InterPro" id="IPR052029">
    <property type="entry name" value="PpiD_chaperone"/>
</dbReference>
<keyword evidence="11" id="KW-0697">Rotamase</keyword>
<keyword evidence="11 13" id="KW-0413">Isomerase</keyword>
<sequence length="637" mass="70674">MFEYIRSHQRLMMLLLLLIIFPSFAFFGLESYTSMGDARDTVAKVDGKEITQPELDAAQREQTDRMRQMFGAQFDASMLETPEAKQEILDDLIARRVLASEARRNALSVSDRTLQQTIGGMAGLTLPDGKFDIERYKALLAAQGMTPAMFEARLRQDMAIQQVNAAIQTTAFAPVSLAQRLSELNEQEREAQQLLFKSSDYASQVKVTDEMLQSYYDNSNAFNVPERVKAEYVVLSMDALESQVTVSDADIQSYYDQNKSQYGVPEQRRASHILIAVDKNAPEADKKAAKEKAEKLLATLKQSPQEFAELAKKNSDDPGSAERGGDLDFFGRGMMVKPFEDAAFSLKQNEISNLVQSDYGYHIIKVTGIKAASERPLAEVKNEIAKEIKKQLVARKFTETAEVFGNTLYEQSESLQPVAEKLQLKIQSVDNLSRQVSQTAGASAPYNNQRFLSALFSDDALRNKRNTEAVEIAPNTLIAGRVADYKPSSKRPFEEVKAAVRERVVQAEAQVLAKKAGEAKLAALKEKDDATGFAAAQTFSRAKSQNANPAVFLAVMKADTSALPSYVGVETPGGYSVLRLMRVVQPTNIDRAKRDAEKQQIAEVLAQEETLAYIDVLKERAKVKIVKPIAQGNKETD</sequence>
<name>A0A8J3AP27_9BURK</name>
<keyword evidence="6" id="KW-0472">Membrane</keyword>
<dbReference type="PANTHER" id="PTHR47529:SF1">
    <property type="entry name" value="PERIPLASMIC CHAPERONE PPID"/>
    <property type="match status" value="1"/>
</dbReference>
<dbReference type="GO" id="GO:0003755">
    <property type="term" value="F:peptidyl-prolyl cis-trans isomerase activity"/>
    <property type="evidence" value="ECO:0007669"/>
    <property type="project" value="UniProtKB-KW"/>
</dbReference>
<keyword evidence="4" id="KW-0812">Transmembrane</keyword>
<comment type="caution">
    <text evidence="13">The sequence shown here is derived from an EMBL/GenBank/DDBJ whole genome shotgun (WGS) entry which is preliminary data.</text>
</comment>
<evidence type="ECO:0000313" key="14">
    <source>
        <dbReference type="Proteomes" id="UP000642180"/>
    </source>
</evidence>
<dbReference type="SUPFAM" id="SSF54534">
    <property type="entry name" value="FKBP-like"/>
    <property type="match status" value="1"/>
</dbReference>
<organism evidence="13 14">
    <name type="scientific">Oxalicibacterium faecigallinarum</name>
    <dbReference type="NCBI Taxonomy" id="573741"/>
    <lineage>
        <taxon>Bacteria</taxon>
        <taxon>Pseudomonadati</taxon>
        <taxon>Pseudomonadota</taxon>
        <taxon>Betaproteobacteria</taxon>
        <taxon>Burkholderiales</taxon>
        <taxon>Oxalobacteraceae</taxon>
        <taxon>Oxalicibacterium</taxon>
    </lineage>
</organism>
<evidence type="ECO:0000256" key="3">
    <source>
        <dbReference type="ARBA" id="ARBA00022519"/>
    </source>
</evidence>
<evidence type="ECO:0000256" key="4">
    <source>
        <dbReference type="ARBA" id="ARBA00022692"/>
    </source>
</evidence>
<evidence type="ECO:0000256" key="7">
    <source>
        <dbReference type="ARBA" id="ARBA00023186"/>
    </source>
</evidence>
<accession>A0A8J3AP27</accession>
<dbReference type="Pfam" id="PF13616">
    <property type="entry name" value="Rotamase_3"/>
    <property type="match status" value="1"/>
</dbReference>
<protein>
    <recommendedName>
        <fullName evidence="9">Periplasmic chaperone PpiD</fullName>
    </recommendedName>
    <alternativeName>
        <fullName evidence="10">Periplasmic folding chaperone</fullName>
    </alternativeName>
</protein>
<evidence type="ECO:0000259" key="12">
    <source>
        <dbReference type="PROSITE" id="PS50198"/>
    </source>
</evidence>
<feature type="domain" description="PpiC" evidence="12">
    <location>
        <begin position="265"/>
        <end position="368"/>
    </location>
</feature>
<evidence type="ECO:0000256" key="11">
    <source>
        <dbReference type="PROSITE-ProRule" id="PRU00278"/>
    </source>
</evidence>
<evidence type="ECO:0000256" key="1">
    <source>
        <dbReference type="ARBA" id="ARBA00004382"/>
    </source>
</evidence>
<keyword evidence="2" id="KW-1003">Cell membrane</keyword>
<dbReference type="EMBL" id="BMDI01000001">
    <property type="protein sequence ID" value="GGI17320.1"/>
    <property type="molecule type" value="Genomic_DNA"/>
</dbReference>
<comment type="subcellular location">
    <subcellularLocation>
        <location evidence="1">Cell inner membrane</location>
        <topology evidence="1">Single-pass type II membrane protein</topology>
        <orientation evidence="1">Periplasmic side</orientation>
    </subcellularLocation>
</comment>
<keyword evidence="14" id="KW-1185">Reference proteome</keyword>
<dbReference type="InterPro" id="IPR000297">
    <property type="entry name" value="PPIase_PpiC"/>
</dbReference>
<evidence type="ECO:0000256" key="2">
    <source>
        <dbReference type="ARBA" id="ARBA00022475"/>
    </source>
</evidence>
<dbReference type="PANTHER" id="PTHR47529">
    <property type="entry name" value="PEPTIDYL-PROLYL CIS-TRANS ISOMERASE D"/>
    <property type="match status" value="1"/>
</dbReference>
<dbReference type="InterPro" id="IPR046357">
    <property type="entry name" value="PPIase_dom_sf"/>
</dbReference>
<evidence type="ECO:0000256" key="5">
    <source>
        <dbReference type="ARBA" id="ARBA00022989"/>
    </source>
</evidence>
<proteinExistence type="inferred from homology"/>
<dbReference type="Gene3D" id="1.10.4030.10">
    <property type="entry name" value="Porin chaperone SurA, peptide-binding domain"/>
    <property type="match status" value="1"/>
</dbReference>
<evidence type="ECO:0000256" key="6">
    <source>
        <dbReference type="ARBA" id="ARBA00023136"/>
    </source>
</evidence>
<evidence type="ECO:0000256" key="9">
    <source>
        <dbReference type="ARBA" id="ARBA00040743"/>
    </source>
</evidence>
<reference evidence="14" key="1">
    <citation type="journal article" date="2019" name="Int. J. Syst. Evol. Microbiol.">
        <title>The Global Catalogue of Microorganisms (GCM) 10K type strain sequencing project: providing services to taxonomists for standard genome sequencing and annotation.</title>
        <authorList>
            <consortium name="The Broad Institute Genomics Platform"/>
            <consortium name="The Broad Institute Genome Sequencing Center for Infectious Disease"/>
            <person name="Wu L."/>
            <person name="Ma J."/>
        </authorList>
    </citation>
    <scope>NUCLEOTIDE SEQUENCE [LARGE SCALE GENOMIC DNA]</scope>
    <source>
        <strain evidence="14">CCM 2767</strain>
    </source>
</reference>
<dbReference type="Proteomes" id="UP000642180">
    <property type="component" value="Unassembled WGS sequence"/>
</dbReference>